<keyword evidence="6" id="KW-1185">Reference proteome</keyword>
<name>R7V9P8_CAPTE</name>
<keyword evidence="2 3" id="KW-0808">Transferase</keyword>
<reference evidence="6" key="1">
    <citation type="submission" date="2012-12" db="EMBL/GenBank/DDBJ databases">
        <authorList>
            <person name="Hellsten U."/>
            <person name="Grimwood J."/>
            <person name="Chapman J.A."/>
            <person name="Shapiro H."/>
            <person name="Aerts A."/>
            <person name="Otillar R.P."/>
            <person name="Terry A.Y."/>
            <person name="Boore J.L."/>
            <person name="Simakov O."/>
            <person name="Marletaz F."/>
            <person name="Cho S.-J."/>
            <person name="Edsinger-Gonzales E."/>
            <person name="Havlak P."/>
            <person name="Kuo D.-H."/>
            <person name="Larsson T."/>
            <person name="Lv J."/>
            <person name="Arendt D."/>
            <person name="Savage R."/>
            <person name="Osoegawa K."/>
            <person name="de Jong P."/>
            <person name="Lindberg D.R."/>
            <person name="Seaver E.C."/>
            <person name="Weisblat D.A."/>
            <person name="Putnam N.H."/>
            <person name="Grigoriev I.V."/>
            <person name="Rokhsar D.S."/>
        </authorList>
    </citation>
    <scope>NUCLEOTIDE SEQUENCE</scope>
    <source>
        <strain evidence="6">I ESC-2004</strain>
    </source>
</reference>
<dbReference type="Proteomes" id="UP000014760">
    <property type="component" value="Unassembled WGS sequence"/>
</dbReference>
<gene>
    <name evidence="4" type="ORF">CAPTEDRAFT_57463</name>
</gene>
<keyword evidence="3" id="KW-0735">Signal-anchor</keyword>
<dbReference type="EMBL" id="AMQN01004585">
    <property type="status" value="NOT_ANNOTATED_CDS"/>
    <property type="molecule type" value="Genomic_DNA"/>
</dbReference>
<accession>R7V9P8</accession>
<feature type="non-terminal residue" evidence="4">
    <location>
        <position position="114"/>
    </location>
</feature>
<sequence length="114" mass="13216">GYFHRAMQYFKEKYTNVSFIVSTDDPEWVKTELLSRQNIGHVSLLNTTGENDADFVDLAILSLCDHVITSTGTYGWWAGWLSAGETVYYANWPRNGSKLDRKVKVEDFFPREWI</sequence>
<dbReference type="PANTHER" id="PTHR11927:SF9">
    <property type="entry name" value="L-FUCOSYLTRANSFERASE"/>
    <property type="match status" value="1"/>
</dbReference>
<comment type="similarity">
    <text evidence="3">Belongs to the glycosyltransferase 11 family.</text>
</comment>
<dbReference type="PANTHER" id="PTHR11927">
    <property type="entry name" value="GALACTOSIDE 2-L-FUCOSYLTRANSFERASE"/>
    <property type="match status" value="1"/>
</dbReference>
<dbReference type="GO" id="GO:0008107">
    <property type="term" value="F:galactoside 2-alpha-L-fucosyltransferase activity"/>
    <property type="evidence" value="ECO:0007669"/>
    <property type="project" value="InterPro"/>
</dbReference>
<organism evidence="4">
    <name type="scientific">Capitella teleta</name>
    <name type="common">Polychaete worm</name>
    <dbReference type="NCBI Taxonomy" id="283909"/>
    <lineage>
        <taxon>Eukaryota</taxon>
        <taxon>Metazoa</taxon>
        <taxon>Spiralia</taxon>
        <taxon>Lophotrochozoa</taxon>
        <taxon>Annelida</taxon>
        <taxon>Polychaeta</taxon>
        <taxon>Sedentaria</taxon>
        <taxon>Scolecida</taxon>
        <taxon>Capitellidae</taxon>
        <taxon>Capitella</taxon>
    </lineage>
</organism>
<dbReference type="EMBL" id="KB293867">
    <property type="protein sequence ID" value="ELU15309.1"/>
    <property type="molecule type" value="Genomic_DNA"/>
</dbReference>
<dbReference type="CDD" id="cd11301">
    <property type="entry name" value="Fut1_Fut2_like"/>
    <property type="match status" value="1"/>
</dbReference>
<evidence type="ECO:0000313" key="5">
    <source>
        <dbReference type="EnsemblMetazoa" id="CapteP57463"/>
    </source>
</evidence>
<evidence type="ECO:0000313" key="4">
    <source>
        <dbReference type="EMBL" id="ELU15309.1"/>
    </source>
</evidence>
<dbReference type="OMA" id="WTAYPDM"/>
<comment type="subcellular location">
    <subcellularLocation>
        <location evidence="3">Golgi apparatus</location>
        <location evidence="3">Golgi stack membrane</location>
        <topology evidence="3">Single-pass type II membrane protein</topology>
    </subcellularLocation>
</comment>
<dbReference type="GO" id="GO:0032580">
    <property type="term" value="C:Golgi cisterna membrane"/>
    <property type="evidence" value="ECO:0007669"/>
    <property type="project" value="UniProtKB-SubCell"/>
</dbReference>
<dbReference type="EnsemblMetazoa" id="CapteT57463">
    <property type="protein sequence ID" value="CapteP57463"/>
    <property type="gene ID" value="CapteG57463"/>
</dbReference>
<dbReference type="HOGENOM" id="CLU_043399_5_1_1"/>
<dbReference type="AlphaFoldDB" id="R7V9P8"/>
<evidence type="ECO:0000256" key="1">
    <source>
        <dbReference type="ARBA" id="ARBA00022676"/>
    </source>
</evidence>
<dbReference type="OrthoDB" id="3226at2759"/>
<keyword evidence="1 3" id="KW-0328">Glycosyltransferase</keyword>
<evidence type="ECO:0000256" key="3">
    <source>
        <dbReference type="RuleBase" id="RU363129"/>
    </source>
</evidence>
<dbReference type="EC" id="2.4.1.-" evidence="3"/>
<dbReference type="UniPathway" id="UPA00378"/>
<dbReference type="GO" id="GO:0005975">
    <property type="term" value="P:carbohydrate metabolic process"/>
    <property type="evidence" value="ECO:0007669"/>
    <property type="project" value="InterPro"/>
</dbReference>
<keyword evidence="3" id="KW-0333">Golgi apparatus</keyword>
<feature type="non-terminal residue" evidence="4">
    <location>
        <position position="1"/>
    </location>
</feature>
<comment type="pathway">
    <text evidence="3">Protein modification; protein glycosylation.</text>
</comment>
<dbReference type="Pfam" id="PF01531">
    <property type="entry name" value="Glyco_transf_11"/>
    <property type="match status" value="1"/>
</dbReference>
<reference evidence="4 6" key="2">
    <citation type="journal article" date="2013" name="Nature">
        <title>Insights into bilaterian evolution from three spiralian genomes.</title>
        <authorList>
            <person name="Simakov O."/>
            <person name="Marletaz F."/>
            <person name="Cho S.J."/>
            <person name="Edsinger-Gonzales E."/>
            <person name="Havlak P."/>
            <person name="Hellsten U."/>
            <person name="Kuo D.H."/>
            <person name="Larsson T."/>
            <person name="Lv J."/>
            <person name="Arendt D."/>
            <person name="Savage R."/>
            <person name="Osoegawa K."/>
            <person name="de Jong P."/>
            <person name="Grimwood J."/>
            <person name="Chapman J.A."/>
            <person name="Shapiro H."/>
            <person name="Aerts A."/>
            <person name="Otillar R.P."/>
            <person name="Terry A.Y."/>
            <person name="Boore J.L."/>
            <person name="Grigoriev I.V."/>
            <person name="Lindberg D.R."/>
            <person name="Seaver E.C."/>
            <person name="Weisblat D.A."/>
            <person name="Putnam N.H."/>
            <person name="Rokhsar D.S."/>
        </authorList>
    </citation>
    <scope>NUCLEOTIDE SEQUENCE</scope>
    <source>
        <strain evidence="4 6">I ESC-2004</strain>
    </source>
</reference>
<reference evidence="5" key="3">
    <citation type="submission" date="2015-06" db="UniProtKB">
        <authorList>
            <consortium name="EnsemblMetazoa"/>
        </authorList>
    </citation>
    <scope>IDENTIFICATION</scope>
</reference>
<dbReference type="InterPro" id="IPR002516">
    <property type="entry name" value="Glyco_trans_11"/>
</dbReference>
<evidence type="ECO:0000313" key="6">
    <source>
        <dbReference type="Proteomes" id="UP000014760"/>
    </source>
</evidence>
<proteinExistence type="inferred from homology"/>
<evidence type="ECO:0000256" key="2">
    <source>
        <dbReference type="ARBA" id="ARBA00022679"/>
    </source>
</evidence>
<keyword evidence="3" id="KW-0812">Transmembrane</keyword>
<dbReference type="STRING" id="283909.R7V9P8"/>
<keyword evidence="3" id="KW-0325">Glycoprotein</keyword>
<protein>
    <recommendedName>
        <fullName evidence="3">L-Fucosyltransferase</fullName>
        <ecNumber evidence="3">2.4.1.-</ecNumber>
    </recommendedName>
</protein>